<evidence type="ECO:0000256" key="1">
    <source>
        <dbReference type="SAM" id="Coils"/>
    </source>
</evidence>
<evidence type="ECO:0000313" key="2">
    <source>
        <dbReference type="EMBL" id="CAD8907681.1"/>
    </source>
</evidence>
<dbReference type="AlphaFoldDB" id="A0A7S1C3Z8"/>
<evidence type="ECO:0008006" key="3">
    <source>
        <dbReference type="Google" id="ProtNLM"/>
    </source>
</evidence>
<name>A0A7S1C3Z8_9STRA</name>
<protein>
    <recommendedName>
        <fullName evidence="3">Prefoldin subunit 1</fullName>
    </recommendedName>
</protein>
<dbReference type="EMBL" id="HBFS01001319">
    <property type="protein sequence ID" value="CAD8907681.1"/>
    <property type="molecule type" value="Transcribed_RNA"/>
</dbReference>
<keyword evidence="1" id="KW-0175">Coiled coil</keyword>
<accession>A0A7S1C3Z8</accession>
<sequence>MDLEAAFAASSATAALTRVRERRDELEAASSELASAKRRTYVQRGGVLFLCDRASLAAEVAAELSATRAKEKKLLAAAVAARGAEVAGMVASGGAGRAR</sequence>
<proteinExistence type="predicted"/>
<feature type="coiled-coil region" evidence="1">
    <location>
        <begin position="9"/>
        <end position="39"/>
    </location>
</feature>
<organism evidence="2">
    <name type="scientific">Bicosoecida sp. CB-2014</name>
    <dbReference type="NCBI Taxonomy" id="1486930"/>
    <lineage>
        <taxon>Eukaryota</taxon>
        <taxon>Sar</taxon>
        <taxon>Stramenopiles</taxon>
        <taxon>Bigyra</taxon>
        <taxon>Opalozoa</taxon>
        <taxon>Bicosoecida</taxon>
    </lineage>
</organism>
<reference evidence="2" key="1">
    <citation type="submission" date="2021-01" db="EMBL/GenBank/DDBJ databases">
        <authorList>
            <person name="Corre E."/>
            <person name="Pelletier E."/>
            <person name="Niang G."/>
            <person name="Scheremetjew M."/>
            <person name="Finn R."/>
            <person name="Kale V."/>
            <person name="Holt S."/>
            <person name="Cochrane G."/>
            <person name="Meng A."/>
            <person name="Brown T."/>
            <person name="Cohen L."/>
        </authorList>
    </citation>
    <scope>NUCLEOTIDE SEQUENCE</scope>
    <source>
        <strain evidence="2">Ms1</strain>
    </source>
</reference>
<gene>
    <name evidence="2" type="ORF">BSP0115_LOCUS877</name>
</gene>